<feature type="transmembrane region" description="Helical" evidence="2">
    <location>
        <begin position="135"/>
        <end position="157"/>
    </location>
</feature>
<name>A0A089N5R5_9BACL</name>
<keyword evidence="2" id="KW-1133">Transmembrane helix</keyword>
<reference evidence="4 5" key="1">
    <citation type="submission" date="2014-08" db="EMBL/GenBank/DDBJ databases">
        <title>Comparative genomics of the Paenibacillus odorifer group.</title>
        <authorList>
            <person name="den Bakker H.C."/>
            <person name="Tsai Y.-C."/>
            <person name="Martin N."/>
            <person name="Korlach J."/>
            <person name="Wiedmann M."/>
        </authorList>
    </citation>
    <scope>NUCLEOTIDE SEQUENCE [LARGE SCALE GENOMIC DNA]</scope>
    <source>
        <strain evidence="4 5">DSM 14472</strain>
    </source>
</reference>
<dbReference type="PANTHER" id="PTHR42709:SF9">
    <property type="entry name" value="ALKALINE PHOSPHATASE LIKE PROTEIN"/>
    <property type="match status" value="1"/>
</dbReference>
<feature type="transmembrane region" description="Helical" evidence="2">
    <location>
        <begin position="12"/>
        <end position="30"/>
    </location>
</feature>
<keyword evidence="5" id="KW-1185">Reference proteome</keyword>
<dbReference type="KEGG" id="pste:PSTEL_14405"/>
<feature type="transmembrane region" description="Helical" evidence="2">
    <location>
        <begin position="46"/>
        <end position="71"/>
    </location>
</feature>
<proteinExistence type="inferred from homology"/>
<keyword evidence="2" id="KW-0812">Transmembrane</keyword>
<evidence type="ECO:0000256" key="2">
    <source>
        <dbReference type="SAM" id="Phobius"/>
    </source>
</evidence>
<dbReference type="InterPro" id="IPR051311">
    <property type="entry name" value="DedA_domain"/>
</dbReference>
<dbReference type="GO" id="GO:0005886">
    <property type="term" value="C:plasma membrane"/>
    <property type="evidence" value="ECO:0007669"/>
    <property type="project" value="TreeGrafter"/>
</dbReference>
<gene>
    <name evidence="4" type="ORF">PSTEL_14405</name>
</gene>
<dbReference type="HOGENOM" id="CLU_044208_1_0_9"/>
<dbReference type="EMBL" id="CP009286">
    <property type="protein sequence ID" value="AIQ64099.1"/>
    <property type="molecule type" value="Genomic_DNA"/>
</dbReference>
<dbReference type="Pfam" id="PF09335">
    <property type="entry name" value="VTT_dom"/>
    <property type="match status" value="1"/>
</dbReference>
<organism evidence="4 5">
    <name type="scientific">Paenibacillus stellifer</name>
    <dbReference type="NCBI Taxonomy" id="169760"/>
    <lineage>
        <taxon>Bacteria</taxon>
        <taxon>Bacillati</taxon>
        <taxon>Bacillota</taxon>
        <taxon>Bacilli</taxon>
        <taxon>Bacillales</taxon>
        <taxon>Paenibacillaceae</taxon>
        <taxon>Paenibacillus</taxon>
    </lineage>
</organism>
<dbReference type="InterPro" id="IPR032816">
    <property type="entry name" value="VTT_dom"/>
</dbReference>
<dbReference type="OrthoDB" id="9782291at2"/>
<sequence>MEIAMTFIEHYGYVAVILLLALGIIGIPVPDETLMLFVGYLASVKILGFCPSIIFSFLGSVIGMSISYFIGNKIGYKVVEKYGKWIGLTPKRYEKVKNWFAKYGVWSVLISYFIPGVRHAAGYISGITKMTLRKYFMFCCIGALIWSTLFISIGYFVGDKLS</sequence>
<evidence type="ECO:0000256" key="1">
    <source>
        <dbReference type="ARBA" id="ARBA00010792"/>
    </source>
</evidence>
<protein>
    <submittedName>
        <fullName evidence="4">Membrane protein</fullName>
    </submittedName>
</protein>
<dbReference type="STRING" id="169760.PSTEL_14405"/>
<evidence type="ECO:0000313" key="5">
    <source>
        <dbReference type="Proteomes" id="UP000029507"/>
    </source>
</evidence>
<dbReference type="AlphaFoldDB" id="A0A089N5R5"/>
<evidence type="ECO:0000313" key="4">
    <source>
        <dbReference type="EMBL" id="AIQ64099.1"/>
    </source>
</evidence>
<accession>A0A089N5R5</accession>
<comment type="similarity">
    <text evidence="1">Belongs to the DedA family.</text>
</comment>
<feature type="domain" description="VTT" evidence="3">
    <location>
        <begin position="29"/>
        <end position="155"/>
    </location>
</feature>
<evidence type="ECO:0000259" key="3">
    <source>
        <dbReference type="Pfam" id="PF09335"/>
    </source>
</evidence>
<keyword evidence="2" id="KW-0472">Membrane</keyword>
<dbReference type="PANTHER" id="PTHR42709">
    <property type="entry name" value="ALKALINE PHOSPHATASE LIKE PROTEIN"/>
    <property type="match status" value="1"/>
</dbReference>
<dbReference type="Proteomes" id="UP000029507">
    <property type="component" value="Chromosome"/>
</dbReference>
<dbReference type="RefSeq" id="WP_038696120.1">
    <property type="nucleotide sequence ID" value="NZ_CP009286.1"/>
</dbReference>